<evidence type="ECO:0000313" key="2">
    <source>
        <dbReference type="EMBL" id="EMD30789.1"/>
    </source>
</evidence>
<feature type="compositionally biased region" description="Basic and acidic residues" evidence="1">
    <location>
        <begin position="149"/>
        <end position="158"/>
    </location>
</feature>
<reference evidence="2 3" key="1">
    <citation type="journal article" date="2012" name="Proc. Natl. Acad. Sci. U.S.A.">
        <title>Comparative genomics of Ceriporiopsis subvermispora and Phanerochaete chrysosporium provide insight into selective ligninolysis.</title>
        <authorList>
            <person name="Fernandez-Fueyo E."/>
            <person name="Ruiz-Duenas F.J."/>
            <person name="Ferreira P."/>
            <person name="Floudas D."/>
            <person name="Hibbett D.S."/>
            <person name="Canessa P."/>
            <person name="Larrondo L.F."/>
            <person name="James T.Y."/>
            <person name="Seelenfreund D."/>
            <person name="Lobos S."/>
            <person name="Polanco R."/>
            <person name="Tello M."/>
            <person name="Honda Y."/>
            <person name="Watanabe T."/>
            <person name="Watanabe T."/>
            <person name="Ryu J.S."/>
            <person name="Kubicek C.P."/>
            <person name="Schmoll M."/>
            <person name="Gaskell J."/>
            <person name="Hammel K.E."/>
            <person name="St John F.J."/>
            <person name="Vanden Wymelenberg A."/>
            <person name="Sabat G."/>
            <person name="Splinter BonDurant S."/>
            <person name="Syed K."/>
            <person name="Yadav J.S."/>
            <person name="Doddapaneni H."/>
            <person name="Subramanian V."/>
            <person name="Lavin J.L."/>
            <person name="Oguiza J.A."/>
            <person name="Perez G."/>
            <person name="Pisabarro A.G."/>
            <person name="Ramirez L."/>
            <person name="Santoyo F."/>
            <person name="Master E."/>
            <person name="Coutinho P.M."/>
            <person name="Henrissat B."/>
            <person name="Lombard V."/>
            <person name="Magnuson J.K."/>
            <person name="Kuees U."/>
            <person name="Hori C."/>
            <person name="Igarashi K."/>
            <person name="Samejima M."/>
            <person name="Held B.W."/>
            <person name="Barry K.W."/>
            <person name="LaButti K.M."/>
            <person name="Lapidus A."/>
            <person name="Lindquist E.A."/>
            <person name="Lucas S.M."/>
            <person name="Riley R."/>
            <person name="Salamov A.A."/>
            <person name="Hoffmeister D."/>
            <person name="Schwenk D."/>
            <person name="Hadar Y."/>
            <person name="Yarden O."/>
            <person name="de Vries R.P."/>
            <person name="Wiebenga A."/>
            <person name="Stenlid J."/>
            <person name="Eastwood D."/>
            <person name="Grigoriev I.V."/>
            <person name="Berka R.M."/>
            <person name="Blanchette R.A."/>
            <person name="Kersten P."/>
            <person name="Martinez A.T."/>
            <person name="Vicuna R."/>
            <person name="Cullen D."/>
        </authorList>
    </citation>
    <scope>NUCLEOTIDE SEQUENCE [LARGE SCALE GENOMIC DNA]</scope>
    <source>
        <strain evidence="2 3">B</strain>
    </source>
</reference>
<evidence type="ECO:0000256" key="1">
    <source>
        <dbReference type="SAM" id="MobiDB-lite"/>
    </source>
</evidence>
<protein>
    <submittedName>
        <fullName evidence="2">Uncharacterized protein</fullName>
    </submittedName>
</protein>
<keyword evidence="3" id="KW-1185">Reference proteome</keyword>
<dbReference type="AlphaFoldDB" id="M2P697"/>
<sequence>MVQMDGPDESCSRSAPTREVLGAPSQNPRRLDSTQRAPLLAQGLVVREPAAQNAAVGVSSRSEHVRGFIRPLRDVFALESSAAPAPAQRLPTGTSRLVDEHYPRRSRHRAAGFTTPVAFRRALPLHQSAPRRTCTSYAPASAVPPVASDTRHPPHGRGESTSPAPGRWRWTVCAPRPKPGTRSREPSEDRELRTEKTPRPPESRGAGALRETLSPASARGTSLLPVVDPRSSILGQVSEDAGVCARRLARGGPAAEEEEA</sequence>
<feature type="region of interest" description="Disordered" evidence="1">
    <location>
        <begin position="136"/>
        <end position="224"/>
    </location>
</feature>
<feature type="compositionally biased region" description="Basic and acidic residues" evidence="1">
    <location>
        <begin position="182"/>
        <end position="202"/>
    </location>
</feature>
<dbReference type="Proteomes" id="UP000016930">
    <property type="component" value="Unassembled WGS sequence"/>
</dbReference>
<name>M2P697_CERS8</name>
<organism evidence="2 3">
    <name type="scientific">Ceriporiopsis subvermispora (strain B)</name>
    <name type="common">White-rot fungus</name>
    <name type="synonym">Gelatoporia subvermispora</name>
    <dbReference type="NCBI Taxonomy" id="914234"/>
    <lineage>
        <taxon>Eukaryota</taxon>
        <taxon>Fungi</taxon>
        <taxon>Dikarya</taxon>
        <taxon>Basidiomycota</taxon>
        <taxon>Agaricomycotina</taxon>
        <taxon>Agaricomycetes</taxon>
        <taxon>Polyporales</taxon>
        <taxon>Gelatoporiaceae</taxon>
        <taxon>Gelatoporia</taxon>
    </lineage>
</organism>
<gene>
    <name evidence="2" type="ORF">CERSUDRAFT_120301</name>
</gene>
<dbReference type="HOGENOM" id="CLU_1069569_0_0_1"/>
<feature type="compositionally biased region" description="Low complexity" evidence="1">
    <location>
        <begin position="138"/>
        <end position="148"/>
    </location>
</feature>
<feature type="region of interest" description="Disordered" evidence="1">
    <location>
        <begin position="1"/>
        <end position="36"/>
    </location>
</feature>
<accession>M2P697</accession>
<proteinExistence type="predicted"/>
<dbReference type="EMBL" id="KB445844">
    <property type="protein sequence ID" value="EMD30789.1"/>
    <property type="molecule type" value="Genomic_DNA"/>
</dbReference>
<evidence type="ECO:0000313" key="3">
    <source>
        <dbReference type="Proteomes" id="UP000016930"/>
    </source>
</evidence>